<evidence type="ECO:0000256" key="2">
    <source>
        <dbReference type="SAM" id="Phobius"/>
    </source>
</evidence>
<accession>A0A918WSD3</accession>
<dbReference type="EMBL" id="BMVC01000001">
    <property type="protein sequence ID" value="GHC77786.1"/>
    <property type="molecule type" value="Genomic_DNA"/>
</dbReference>
<keyword evidence="2" id="KW-1133">Transmembrane helix</keyword>
<dbReference type="InterPro" id="IPR025339">
    <property type="entry name" value="DUF4245"/>
</dbReference>
<protein>
    <recommendedName>
        <fullName evidence="5">DUF4245 family protein</fullName>
    </recommendedName>
</protein>
<evidence type="ECO:0008006" key="5">
    <source>
        <dbReference type="Google" id="ProtNLM"/>
    </source>
</evidence>
<name>A0A918WSD3_9ACTN</name>
<feature type="transmembrane region" description="Helical" evidence="2">
    <location>
        <begin position="16"/>
        <end position="34"/>
    </location>
</feature>
<sequence>MEGVAAKRGNQKIRDMVLSMVVIGAVVALVYTVIPHDEDADPIKPVDYRVELSTAQRSAPYPVLAPEGLPKEWRATSVTYRGNQGKAWHLGFLDPEKEYVAVEQSTKDPAKYVPEVTLSAKNSGRTEQIGDAAWQVWKGEKYDALVRTDKGATTVVLGTAKDERLVEMAKALKPKAAEPAGSPAAPSAPASPSAPK</sequence>
<organism evidence="3 4">
    <name type="scientific">Streptomyces finlayi</name>
    <dbReference type="NCBI Taxonomy" id="67296"/>
    <lineage>
        <taxon>Bacteria</taxon>
        <taxon>Bacillati</taxon>
        <taxon>Actinomycetota</taxon>
        <taxon>Actinomycetes</taxon>
        <taxon>Kitasatosporales</taxon>
        <taxon>Streptomycetaceae</taxon>
        <taxon>Streptomyces</taxon>
    </lineage>
</organism>
<reference evidence="3" key="2">
    <citation type="submission" date="2020-09" db="EMBL/GenBank/DDBJ databases">
        <authorList>
            <person name="Sun Q."/>
            <person name="Ohkuma M."/>
        </authorList>
    </citation>
    <scope>NUCLEOTIDE SEQUENCE</scope>
    <source>
        <strain evidence="3">JCM 4637</strain>
    </source>
</reference>
<evidence type="ECO:0000256" key="1">
    <source>
        <dbReference type="SAM" id="MobiDB-lite"/>
    </source>
</evidence>
<comment type="caution">
    <text evidence="3">The sequence shown here is derived from an EMBL/GenBank/DDBJ whole genome shotgun (WGS) entry which is preliminary data.</text>
</comment>
<dbReference type="RefSeq" id="WP_189820777.1">
    <property type="nucleotide sequence ID" value="NZ_BMVC01000001.1"/>
</dbReference>
<evidence type="ECO:0000313" key="3">
    <source>
        <dbReference type="EMBL" id="GHC77786.1"/>
    </source>
</evidence>
<feature type="region of interest" description="Disordered" evidence="1">
    <location>
        <begin position="171"/>
        <end position="196"/>
    </location>
</feature>
<dbReference type="Proteomes" id="UP000638353">
    <property type="component" value="Unassembled WGS sequence"/>
</dbReference>
<feature type="compositionally biased region" description="Low complexity" evidence="1">
    <location>
        <begin position="177"/>
        <end position="196"/>
    </location>
</feature>
<reference evidence="3" key="1">
    <citation type="journal article" date="2014" name="Int. J. Syst. Evol. Microbiol.">
        <title>Complete genome sequence of Corynebacterium casei LMG S-19264T (=DSM 44701T), isolated from a smear-ripened cheese.</title>
        <authorList>
            <consortium name="US DOE Joint Genome Institute (JGI-PGF)"/>
            <person name="Walter F."/>
            <person name="Albersmeier A."/>
            <person name="Kalinowski J."/>
            <person name="Ruckert C."/>
        </authorList>
    </citation>
    <scope>NUCLEOTIDE SEQUENCE</scope>
    <source>
        <strain evidence="3">JCM 4637</strain>
    </source>
</reference>
<proteinExistence type="predicted"/>
<gene>
    <name evidence="3" type="ORF">GCM10010334_02510</name>
</gene>
<keyword evidence="2" id="KW-0812">Transmembrane</keyword>
<dbReference type="Pfam" id="PF14030">
    <property type="entry name" value="DUF4245"/>
    <property type="match status" value="1"/>
</dbReference>
<evidence type="ECO:0000313" key="4">
    <source>
        <dbReference type="Proteomes" id="UP000638353"/>
    </source>
</evidence>
<keyword evidence="2" id="KW-0472">Membrane</keyword>
<dbReference type="AlphaFoldDB" id="A0A918WSD3"/>